<keyword evidence="3" id="KW-0041">Annexin</keyword>
<sequence>MTQFQMEAQALRTAMKGTGTDEQMIIQVASCRNFLQREQISNSFVALFGLELDQQFQKELSGNFQLLIQHVFKNRHAAWAEMLKNAVSGAGTDNKKLIQLVLLMSDKDIPEISKQYSNLFQQNMAQAITSDLGKNDWNKLIKAWLVGKHQTTYDAQKGADELYKAAKGLGTDEDVFIKILSTATHESYREINQAYTAKYKKYLRDVIKSEFSLNSKLAFCLAHDYMNNPIDAICSTLHKSIDGMGSDDAMLIAVTTLFADYYRGQPIKDAYSQFGDIVKEIKGDTSGYYEKALLAMWGLV</sequence>
<dbReference type="SUPFAM" id="SSF47874">
    <property type="entry name" value="Annexin"/>
    <property type="match status" value="1"/>
</dbReference>
<dbReference type="GO" id="GO:0001786">
    <property type="term" value="F:phosphatidylserine binding"/>
    <property type="evidence" value="ECO:0007669"/>
    <property type="project" value="TreeGrafter"/>
</dbReference>
<keyword evidence="2" id="KW-0677">Repeat</keyword>
<proteinExistence type="inferred from homology"/>
<dbReference type="Gene3D" id="1.10.220.10">
    <property type="entry name" value="Annexin"/>
    <property type="match status" value="4"/>
</dbReference>
<dbReference type="GO" id="GO:0005544">
    <property type="term" value="F:calcium-dependent phospholipid binding"/>
    <property type="evidence" value="ECO:0007669"/>
    <property type="project" value="InterPro"/>
</dbReference>
<dbReference type="PANTHER" id="PTHR10502">
    <property type="entry name" value="ANNEXIN"/>
    <property type="match status" value="1"/>
</dbReference>
<name>A0A146K3D7_9EUKA</name>
<protein>
    <submittedName>
        <fullName evidence="4">Annexin 9</fullName>
    </submittedName>
</protein>
<dbReference type="InterPro" id="IPR037104">
    <property type="entry name" value="Annexin_sf"/>
</dbReference>
<dbReference type="AlphaFoldDB" id="A0A146K3D7"/>
<reference evidence="4" key="1">
    <citation type="submission" date="2015-07" db="EMBL/GenBank/DDBJ databases">
        <title>Adaptation to a free-living lifestyle via gene acquisitions in the diplomonad Trepomonas sp. PC1.</title>
        <authorList>
            <person name="Xu F."/>
            <person name="Jerlstrom-Hultqvist J."/>
            <person name="Kolisko M."/>
            <person name="Simpson A.G.B."/>
            <person name="Roger A.J."/>
            <person name="Svard S.G."/>
            <person name="Andersson J.O."/>
        </authorList>
    </citation>
    <scope>NUCLEOTIDE SEQUENCE</scope>
    <source>
        <strain evidence="4">PC1</strain>
    </source>
</reference>
<organism evidence="4">
    <name type="scientific">Trepomonas sp. PC1</name>
    <dbReference type="NCBI Taxonomy" id="1076344"/>
    <lineage>
        <taxon>Eukaryota</taxon>
        <taxon>Metamonada</taxon>
        <taxon>Diplomonadida</taxon>
        <taxon>Hexamitidae</taxon>
        <taxon>Hexamitinae</taxon>
        <taxon>Trepomonas</taxon>
    </lineage>
</organism>
<dbReference type="InterPro" id="IPR001464">
    <property type="entry name" value="Annexin"/>
</dbReference>
<comment type="similarity">
    <text evidence="1">Belongs to the annexin family.</text>
</comment>
<dbReference type="PRINTS" id="PR00196">
    <property type="entry name" value="ANNEXIN"/>
</dbReference>
<dbReference type="PANTHER" id="PTHR10502:SF102">
    <property type="entry name" value="ANNEXIN B11"/>
    <property type="match status" value="1"/>
</dbReference>
<accession>A0A146K3D7</accession>
<dbReference type="InterPro" id="IPR018502">
    <property type="entry name" value="Annexin_repeat"/>
</dbReference>
<dbReference type="Pfam" id="PF00191">
    <property type="entry name" value="Annexin"/>
    <property type="match status" value="3"/>
</dbReference>
<dbReference type="GO" id="GO:0005886">
    <property type="term" value="C:plasma membrane"/>
    <property type="evidence" value="ECO:0007669"/>
    <property type="project" value="TreeGrafter"/>
</dbReference>
<dbReference type="PROSITE" id="PS51897">
    <property type="entry name" value="ANNEXIN_2"/>
    <property type="match status" value="3"/>
</dbReference>
<evidence type="ECO:0000313" key="4">
    <source>
        <dbReference type="EMBL" id="JAP91207.1"/>
    </source>
</evidence>
<gene>
    <name evidence="4" type="ORF">TPC1_17246</name>
</gene>
<evidence type="ECO:0000256" key="3">
    <source>
        <dbReference type="ARBA" id="ARBA00023216"/>
    </source>
</evidence>
<dbReference type="GO" id="GO:0005509">
    <property type="term" value="F:calcium ion binding"/>
    <property type="evidence" value="ECO:0007669"/>
    <property type="project" value="InterPro"/>
</dbReference>
<evidence type="ECO:0000256" key="2">
    <source>
        <dbReference type="ARBA" id="ARBA00022737"/>
    </source>
</evidence>
<evidence type="ECO:0000256" key="1">
    <source>
        <dbReference type="ARBA" id="ARBA00007831"/>
    </source>
</evidence>
<dbReference type="EMBL" id="GDID01005399">
    <property type="protein sequence ID" value="JAP91207.1"/>
    <property type="molecule type" value="Transcribed_RNA"/>
</dbReference>
<dbReference type="GO" id="GO:0005737">
    <property type="term" value="C:cytoplasm"/>
    <property type="evidence" value="ECO:0007669"/>
    <property type="project" value="TreeGrafter"/>
</dbReference>
<dbReference type="SMART" id="SM00335">
    <property type="entry name" value="ANX"/>
    <property type="match status" value="4"/>
</dbReference>